<evidence type="ECO:0000313" key="8">
    <source>
        <dbReference type="EMBL" id="MBB6422456.1"/>
    </source>
</evidence>
<dbReference type="RefSeq" id="WP_184281187.1">
    <property type="nucleotide sequence ID" value="NZ_BMCO01000001.1"/>
</dbReference>
<dbReference type="CDD" id="cd03220">
    <property type="entry name" value="ABC_KpsT_Wzt"/>
    <property type="match status" value="1"/>
</dbReference>
<dbReference type="PANTHER" id="PTHR46743">
    <property type="entry name" value="TEICHOIC ACIDS EXPORT ATP-BINDING PROTEIN TAGH"/>
    <property type="match status" value="1"/>
</dbReference>
<evidence type="ECO:0000313" key="7">
    <source>
        <dbReference type="EMBL" id="CAD2078569.1"/>
    </source>
</evidence>
<dbReference type="InterPro" id="IPR015860">
    <property type="entry name" value="ABC_transpr_TagH-like"/>
</dbReference>
<dbReference type="GO" id="GO:0016887">
    <property type="term" value="F:ATP hydrolysis activity"/>
    <property type="evidence" value="ECO:0007669"/>
    <property type="project" value="InterPro"/>
</dbReference>
<evidence type="ECO:0000256" key="1">
    <source>
        <dbReference type="ARBA" id="ARBA00005417"/>
    </source>
</evidence>
<protein>
    <submittedName>
        <fullName evidence="8">Teichoic acid transport system ATP-binding protein</fullName>
    </submittedName>
    <submittedName>
        <fullName evidence="7">Teichoic acids export ATP-binding protein TagH</fullName>
    </submittedName>
</protein>
<dbReference type="GO" id="GO:0005524">
    <property type="term" value="F:ATP binding"/>
    <property type="evidence" value="ECO:0007669"/>
    <property type="project" value="UniProtKB-KW"/>
</dbReference>
<dbReference type="SMART" id="SM00382">
    <property type="entry name" value="AAA"/>
    <property type="match status" value="1"/>
</dbReference>
<evidence type="ECO:0000313" key="9">
    <source>
        <dbReference type="Proteomes" id="UP000534001"/>
    </source>
</evidence>
<keyword evidence="5" id="KW-1278">Translocase</keyword>
<dbReference type="GO" id="GO:0016020">
    <property type="term" value="C:membrane"/>
    <property type="evidence" value="ECO:0007669"/>
    <property type="project" value="InterPro"/>
</dbReference>
<reference evidence="7 9" key="1">
    <citation type="submission" date="2020-07" db="EMBL/GenBank/DDBJ databases">
        <authorList>
            <person name="Criscuolo A."/>
        </authorList>
    </citation>
    <scope>NUCLEOTIDE SEQUENCE [LARGE SCALE GENOMIC DNA]</scope>
    <source>
        <strain evidence="7">CIP111751</strain>
    </source>
</reference>
<dbReference type="SUPFAM" id="SSF52540">
    <property type="entry name" value="P-loop containing nucleoside triphosphate hydrolases"/>
    <property type="match status" value="1"/>
</dbReference>
<dbReference type="PROSITE" id="PS50893">
    <property type="entry name" value="ABC_TRANSPORTER_2"/>
    <property type="match status" value="1"/>
</dbReference>
<evidence type="ECO:0000256" key="2">
    <source>
        <dbReference type="ARBA" id="ARBA00022448"/>
    </source>
</evidence>
<reference evidence="8 10" key="2">
    <citation type="submission" date="2020-08" db="EMBL/GenBank/DDBJ databases">
        <title>Genomic Encyclopedia of Type Strains, Phase IV (KMG-IV): sequencing the most valuable type-strain genomes for metagenomic binning, comparative biology and taxonomic classification.</title>
        <authorList>
            <person name="Goeker M."/>
        </authorList>
    </citation>
    <scope>NUCLEOTIDE SEQUENCE [LARGE SCALE GENOMIC DNA]</scope>
    <source>
        <strain evidence="8 10">DSM 22419</strain>
    </source>
</reference>
<dbReference type="EMBL" id="JACHFF010000001">
    <property type="protein sequence ID" value="MBB6422456.1"/>
    <property type="molecule type" value="Genomic_DNA"/>
</dbReference>
<dbReference type="EMBL" id="CAJEWA010000006">
    <property type="protein sequence ID" value="CAD2078569.1"/>
    <property type="molecule type" value="Genomic_DNA"/>
</dbReference>
<dbReference type="Gene3D" id="3.40.50.300">
    <property type="entry name" value="P-loop containing nucleotide triphosphate hydrolases"/>
    <property type="match status" value="1"/>
</dbReference>
<dbReference type="InterPro" id="IPR050683">
    <property type="entry name" value="Bact_Polysacc_Export_ATP-bd"/>
</dbReference>
<evidence type="ECO:0000313" key="10">
    <source>
        <dbReference type="Proteomes" id="UP000545588"/>
    </source>
</evidence>
<organism evidence="7 9">
    <name type="scientific">Jeotgalicoccus coquinae</name>
    <dbReference type="NCBI Taxonomy" id="709509"/>
    <lineage>
        <taxon>Bacteria</taxon>
        <taxon>Bacillati</taxon>
        <taxon>Bacillota</taxon>
        <taxon>Bacilli</taxon>
        <taxon>Bacillales</taxon>
        <taxon>Staphylococcaceae</taxon>
        <taxon>Jeotgalicoccus</taxon>
    </lineage>
</organism>
<dbReference type="InterPro" id="IPR003593">
    <property type="entry name" value="AAA+_ATPase"/>
</dbReference>
<comment type="caution">
    <text evidence="7">The sequence shown here is derived from an EMBL/GenBank/DDBJ whole genome shotgun (WGS) entry which is preliminary data.</text>
</comment>
<dbReference type="Gene3D" id="2.30.30.170">
    <property type="match status" value="2"/>
</dbReference>
<name>A0A6V7RL55_9STAP</name>
<proteinExistence type="inferred from homology"/>
<gene>
    <name evidence="7" type="primary">tagH_2</name>
    <name evidence="8" type="ORF">HNR41_000382</name>
    <name evidence="7" type="ORF">JEOCOQ751_01203</name>
</gene>
<dbReference type="InterPro" id="IPR038200">
    <property type="entry name" value="GW_dom_sf"/>
</dbReference>
<dbReference type="PROSITE" id="PS00211">
    <property type="entry name" value="ABC_TRANSPORTER_1"/>
    <property type="match status" value="1"/>
</dbReference>
<dbReference type="InterPro" id="IPR003439">
    <property type="entry name" value="ABC_transporter-like_ATP-bd"/>
</dbReference>
<comment type="similarity">
    <text evidence="1">Belongs to the ABC transporter superfamily.</text>
</comment>
<evidence type="ECO:0000256" key="4">
    <source>
        <dbReference type="ARBA" id="ARBA00022840"/>
    </source>
</evidence>
<dbReference type="InterPro" id="IPR027417">
    <property type="entry name" value="P-loop_NTPase"/>
</dbReference>
<keyword evidence="10" id="KW-1185">Reference proteome</keyword>
<accession>A0A6V7RL55</accession>
<dbReference type="InterPro" id="IPR017871">
    <property type="entry name" value="ABC_transporter-like_CS"/>
</dbReference>
<sequence length="453" mass="51220">MTKAIITKNVVKKYRLYESQKERMLDLISPKGHGDDFYALNGVNFEADKGDVIGFIGINGSGKSTLSNIIAGIVPETSGEVQVNGQPALIAVAAGLNDDLTGRDNIELKCLMLGFSKDEIKALEPEIIEFAELENFIDQPVKSYSSGMKSRLGFAISVKVDPDILIIDEALSVGDRAFADKSLKKMLEFKDQGKTMIFVSHSIGQMKTFCDKILWLEFGRVKAFGEVKDVLPLYEAFLLKWQNMQKDERDVYRTKIMSKNPSENKYKKLGDLMVLDDEDDLEASHTYSVRPVSRLAHLKAYTTFIYSSPNNDEDKKDAQHLKNKVYYVKREATYQFENYYLLSTKPSGEDGVIGWIRGIETSSHVHTLVDNDKKTFYLKGRGYASTEPWGGKRQYIHESLEHHGGLHFNADETILVGNNIWYRGIIEGENKSAWIHSNNVVSDPEELNEEEIN</sequence>
<keyword evidence="2" id="KW-0813">Transport</keyword>
<dbReference type="NCBIfam" id="NF010066">
    <property type="entry name" value="PRK13546.1"/>
    <property type="match status" value="1"/>
</dbReference>
<dbReference type="AlphaFoldDB" id="A0A6V7RL55"/>
<dbReference type="GO" id="GO:0140359">
    <property type="term" value="F:ABC-type transporter activity"/>
    <property type="evidence" value="ECO:0007669"/>
    <property type="project" value="InterPro"/>
</dbReference>
<keyword evidence="3" id="KW-0547">Nucleotide-binding</keyword>
<keyword evidence="4 7" id="KW-0067">ATP-binding</keyword>
<dbReference type="Pfam" id="PF00005">
    <property type="entry name" value="ABC_tran"/>
    <property type="match status" value="1"/>
</dbReference>
<evidence type="ECO:0000259" key="6">
    <source>
        <dbReference type="PROSITE" id="PS50893"/>
    </source>
</evidence>
<dbReference type="Proteomes" id="UP000534001">
    <property type="component" value="Unassembled WGS sequence"/>
</dbReference>
<evidence type="ECO:0000256" key="3">
    <source>
        <dbReference type="ARBA" id="ARBA00022741"/>
    </source>
</evidence>
<dbReference type="PANTHER" id="PTHR46743:SF2">
    <property type="entry name" value="TEICHOIC ACIDS EXPORT ATP-BINDING PROTEIN TAGH"/>
    <property type="match status" value="1"/>
</dbReference>
<feature type="domain" description="ABC transporter" evidence="6">
    <location>
        <begin position="22"/>
        <end position="243"/>
    </location>
</feature>
<dbReference type="Proteomes" id="UP000545588">
    <property type="component" value="Unassembled WGS sequence"/>
</dbReference>
<evidence type="ECO:0000256" key="5">
    <source>
        <dbReference type="ARBA" id="ARBA00022967"/>
    </source>
</evidence>